<feature type="transmembrane region" description="Helical" evidence="1">
    <location>
        <begin position="54"/>
        <end position="75"/>
    </location>
</feature>
<feature type="transmembrane region" description="Helical" evidence="1">
    <location>
        <begin position="126"/>
        <end position="147"/>
    </location>
</feature>
<dbReference type="STRING" id="1548547.BA177_12275"/>
<keyword evidence="1" id="KW-0812">Transmembrane</keyword>
<dbReference type="RefSeq" id="WP_068616604.1">
    <property type="nucleotide sequence ID" value="NZ_CP016268.1"/>
</dbReference>
<keyword evidence="1" id="KW-0472">Membrane</keyword>
<keyword evidence="4" id="KW-1185">Reference proteome</keyword>
<dbReference type="InterPro" id="IPR019251">
    <property type="entry name" value="DUF2231_TM"/>
</dbReference>
<accession>A0A193LH85</accession>
<evidence type="ECO:0000313" key="4">
    <source>
        <dbReference type="Proteomes" id="UP000092695"/>
    </source>
</evidence>
<dbReference type="Pfam" id="PF09990">
    <property type="entry name" value="DUF2231"/>
    <property type="match status" value="1"/>
</dbReference>
<keyword evidence="1" id="KW-1133">Transmembrane helix</keyword>
<dbReference type="KEGG" id="woc:BA177_12275"/>
<feature type="domain" description="DUF2231" evidence="2">
    <location>
        <begin position="16"/>
        <end position="147"/>
    </location>
</feature>
<sequence length="153" mass="16306">MSEGETEPKPPVRLRLHAALVHFPVSAWTAAALLELTETFRDGPELAGINTAAAIYVLVWLGLAIATIALLAGMLEYSQLPEEPAVMATANRHMLLMGSTFLCFLIVGLTQPGASVIDTPPGLRTGITVLGLLLMVVGAHVGGRLVVLRQEEW</sequence>
<reference evidence="3 4" key="1">
    <citation type="submission" date="2016-06" db="EMBL/GenBank/DDBJ databases">
        <title>Complete genome sequence of a deep-branching marine Gamma Proteobacterium Woeseia oceani type strain XK5.</title>
        <authorList>
            <person name="Mu D."/>
            <person name="Du Z."/>
        </authorList>
    </citation>
    <scope>NUCLEOTIDE SEQUENCE [LARGE SCALE GENOMIC DNA]</scope>
    <source>
        <strain evidence="3 4">XK5</strain>
    </source>
</reference>
<organism evidence="3 4">
    <name type="scientific">Woeseia oceani</name>
    <dbReference type="NCBI Taxonomy" id="1548547"/>
    <lineage>
        <taxon>Bacteria</taxon>
        <taxon>Pseudomonadati</taxon>
        <taxon>Pseudomonadota</taxon>
        <taxon>Gammaproteobacteria</taxon>
        <taxon>Woeseiales</taxon>
        <taxon>Woeseiaceae</taxon>
        <taxon>Woeseia</taxon>
    </lineage>
</organism>
<dbReference type="EMBL" id="CP016268">
    <property type="protein sequence ID" value="ANO51872.1"/>
    <property type="molecule type" value="Genomic_DNA"/>
</dbReference>
<dbReference type="OrthoDB" id="2873672at2"/>
<feature type="transmembrane region" description="Helical" evidence="1">
    <location>
        <begin position="95"/>
        <end position="114"/>
    </location>
</feature>
<proteinExistence type="predicted"/>
<dbReference type="AlphaFoldDB" id="A0A193LH85"/>
<gene>
    <name evidence="3" type="ORF">BA177_12275</name>
</gene>
<evidence type="ECO:0000256" key="1">
    <source>
        <dbReference type="SAM" id="Phobius"/>
    </source>
</evidence>
<evidence type="ECO:0000313" key="3">
    <source>
        <dbReference type="EMBL" id="ANO51872.1"/>
    </source>
</evidence>
<evidence type="ECO:0000259" key="2">
    <source>
        <dbReference type="Pfam" id="PF09990"/>
    </source>
</evidence>
<protein>
    <recommendedName>
        <fullName evidence="2">DUF2231 domain-containing protein</fullName>
    </recommendedName>
</protein>
<dbReference type="Proteomes" id="UP000092695">
    <property type="component" value="Chromosome"/>
</dbReference>
<name>A0A193LH85_9GAMM</name>